<organism evidence="2 3">
    <name type="scientific">Actinoplanes regularis</name>
    <dbReference type="NCBI Taxonomy" id="52697"/>
    <lineage>
        <taxon>Bacteria</taxon>
        <taxon>Bacillati</taxon>
        <taxon>Actinomycetota</taxon>
        <taxon>Actinomycetes</taxon>
        <taxon>Micromonosporales</taxon>
        <taxon>Micromonosporaceae</taxon>
        <taxon>Actinoplanes</taxon>
    </lineage>
</organism>
<dbReference type="Gene3D" id="3.40.50.1820">
    <property type="entry name" value="alpha/beta hydrolase"/>
    <property type="match status" value="1"/>
</dbReference>
<name>A0A239G174_9ACTN</name>
<dbReference type="OrthoDB" id="5431692at2"/>
<protein>
    <submittedName>
        <fullName evidence="2">Alpha/beta hydrolase family protein</fullName>
    </submittedName>
</protein>
<evidence type="ECO:0000313" key="3">
    <source>
        <dbReference type="Proteomes" id="UP000198415"/>
    </source>
</evidence>
<dbReference type="SUPFAM" id="SSF53474">
    <property type="entry name" value="alpha/beta-Hydrolases"/>
    <property type="match status" value="1"/>
</dbReference>
<dbReference type="PANTHER" id="PTHR43689">
    <property type="entry name" value="HYDROLASE"/>
    <property type="match status" value="1"/>
</dbReference>
<dbReference type="EMBL" id="FZNR01000019">
    <property type="protein sequence ID" value="SNS62223.1"/>
    <property type="molecule type" value="Genomic_DNA"/>
</dbReference>
<dbReference type="PANTHER" id="PTHR43689:SF8">
    <property type="entry name" value="ALPHA_BETA-HYDROLASES SUPERFAMILY PROTEIN"/>
    <property type="match status" value="1"/>
</dbReference>
<sequence>MTATVFVHGIRLSHTMWNPVAALVGGRTAAPDLPGHGERRAEPFTVDGAVNAIVTAIDAVGGRAVLVGHSLGGYLAIATAGRHPDRVAALVAGGCTVQPQGLFLATFRLVARLAAGRPELADRLSARGFRRALPGPVADAMTAGGVRCAVMPEVVSELAALDAVAHLRRYPGPALLFNGARDPFRTEERRFLLAAADGRLVTVPRRGHIGVMAETATLAGLVRAQIAAA</sequence>
<reference evidence="2 3" key="1">
    <citation type="submission" date="2017-06" db="EMBL/GenBank/DDBJ databases">
        <authorList>
            <person name="Kim H.J."/>
            <person name="Triplett B.A."/>
        </authorList>
    </citation>
    <scope>NUCLEOTIDE SEQUENCE [LARGE SCALE GENOMIC DNA]</scope>
    <source>
        <strain evidence="2 3">DSM 43151</strain>
    </source>
</reference>
<evidence type="ECO:0000259" key="1">
    <source>
        <dbReference type="Pfam" id="PF12697"/>
    </source>
</evidence>
<dbReference type="AlphaFoldDB" id="A0A239G174"/>
<accession>A0A239G174</accession>
<evidence type="ECO:0000313" key="2">
    <source>
        <dbReference type="EMBL" id="SNS62223.1"/>
    </source>
</evidence>
<keyword evidence="2" id="KW-0378">Hydrolase</keyword>
<dbReference type="GO" id="GO:0016787">
    <property type="term" value="F:hydrolase activity"/>
    <property type="evidence" value="ECO:0007669"/>
    <property type="project" value="UniProtKB-KW"/>
</dbReference>
<dbReference type="InterPro" id="IPR029058">
    <property type="entry name" value="AB_hydrolase_fold"/>
</dbReference>
<proteinExistence type="predicted"/>
<keyword evidence="3" id="KW-1185">Reference proteome</keyword>
<dbReference type="Pfam" id="PF12697">
    <property type="entry name" value="Abhydrolase_6"/>
    <property type="match status" value="1"/>
</dbReference>
<gene>
    <name evidence="2" type="ORF">SAMN06264365_119122</name>
</gene>
<dbReference type="Proteomes" id="UP000198415">
    <property type="component" value="Unassembled WGS sequence"/>
</dbReference>
<dbReference type="RefSeq" id="WP_089297514.1">
    <property type="nucleotide sequence ID" value="NZ_BOMU01000084.1"/>
</dbReference>
<feature type="domain" description="AB hydrolase-1" evidence="1">
    <location>
        <begin position="5"/>
        <end position="213"/>
    </location>
</feature>
<dbReference type="PRINTS" id="PR00111">
    <property type="entry name" value="ABHYDROLASE"/>
</dbReference>
<dbReference type="InterPro" id="IPR000073">
    <property type="entry name" value="AB_hydrolase_1"/>
</dbReference>